<dbReference type="AlphaFoldDB" id="A0A327MF31"/>
<keyword evidence="2" id="KW-1185">Reference proteome</keyword>
<dbReference type="Proteomes" id="UP000249065">
    <property type="component" value="Unassembled WGS sequence"/>
</dbReference>
<comment type="caution">
    <text evidence="1">The sequence shown here is derived from an EMBL/GenBank/DDBJ whole genome shotgun (WGS) entry which is preliminary data.</text>
</comment>
<dbReference type="EMBL" id="QLIX01000001">
    <property type="protein sequence ID" value="RAI60882.1"/>
    <property type="molecule type" value="Genomic_DNA"/>
</dbReference>
<organism evidence="1 2">
    <name type="scientific">Roseicella frigidaeris</name>
    <dbReference type="NCBI Taxonomy" id="2230885"/>
    <lineage>
        <taxon>Bacteria</taxon>
        <taxon>Pseudomonadati</taxon>
        <taxon>Pseudomonadota</taxon>
        <taxon>Alphaproteobacteria</taxon>
        <taxon>Acetobacterales</taxon>
        <taxon>Roseomonadaceae</taxon>
        <taxon>Roseicella</taxon>
    </lineage>
</organism>
<reference evidence="2" key="1">
    <citation type="submission" date="2018-06" db="EMBL/GenBank/DDBJ databases">
        <authorList>
            <person name="Khan S.A."/>
        </authorList>
    </citation>
    <scope>NUCLEOTIDE SEQUENCE [LARGE SCALE GENOMIC DNA]</scope>
    <source>
        <strain evidence="2">DB-1506</strain>
    </source>
</reference>
<sequence>MQNVGGGGGAGGSYVIDGAQHVTFAAYPYAVNGSIVFELEPPSAANDPDSVDWAALATHATASLSADGLWLA</sequence>
<evidence type="ECO:0000313" key="1">
    <source>
        <dbReference type="EMBL" id="RAI60882.1"/>
    </source>
</evidence>
<evidence type="ECO:0000313" key="2">
    <source>
        <dbReference type="Proteomes" id="UP000249065"/>
    </source>
</evidence>
<accession>A0A327MF31</accession>
<name>A0A327MF31_9PROT</name>
<gene>
    <name evidence="1" type="ORF">DOO78_01770</name>
</gene>
<proteinExistence type="predicted"/>
<protein>
    <submittedName>
        <fullName evidence="1">Uncharacterized protein</fullName>
    </submittedName>
</protein>